<evidence type="ECO:0000256" key="1">
    <source>
        <dbReference type="SAM" id="MobiDB-lite"/>
    </source>
</evidence>
<dbReference type="AlphaFoldDB" id="A0A2A2SBL7"/>
<feature type="compositionally biased region" description="Basic and acidic residues" evidence="1">
    <location>
        <begin position="199"/>
        <end position="214"/>
    </location>
</feature>
<reference evidence="3" key="1">
    <citation type="submission" date="2017-09" db="EMBL/GenBank/DDBJ databases">
        <authorList>
            <person name="Feng G."/>
            <person name="Zhu H."/>
        </authorList>
    </citation>
    <scope>NUCLEOTIDE SEQUENCE [LARGE SCALE GENOMIC DNA]</scope>
    <source>
        <strain evidence="3">1PNM-20</strain>
    </source>
</reference>
<evidence type="ECO:0000313" key="3">
    <source>
        <dbReference type="Proteomes" id="UP000218151"/>
    </source>
</evidence>
<feature type="compositionally biased region" description="Basic residues" evidence="1">
    <location>
        <begin position="1"/>
        <end position="13"/>
    </location>
</feature>
<comment type="caution">
    <text evidence="2">The sequence shown here is derived from an EMBL/GenBank/DDBJ whole genome shotgun (WGS) entry which is preliminary data.</text>
</comment>
<dbReference type="RefSeq" id="WP_095999391.1">
    <property type="nucleotide sequence ID" value="NZ_NSLI01000005.1"/>
</dbReference>
<accession>A0A2A2SBL7</accession>
<evidence type="ECO:0000313" key="2">
    <source>
        <dbReference type="EMBL" id="PAX06646.1"/>
    </source>
</evidence>
<feature type="region of interest" description="Disordered" evidence="1">
    <location>
        <begin position="1"/>
        <end position="38"/>
    </location>
</feature>
<dbReference type="OrthoDB" id="7282816at2"/>
<protein>
    <recommendedName>
        <fullName evidence="4">Terminase</fullName>
    </recommendedName>
</protein>
<dbReference type="Proteomes" id="UP000218151">
    <property type="component" value="Unassembled WGS sequence"/>
</dbReference>
<feature type="compositionally biased region" description="Polar residues" evidence="1">
    <location>
        <begin position="17"/>
        <end position="27"/>
    </location>
</feature>
<dbReference type="EMBL" id="NSLI01000005">
    <property type="protein sequence ID" value="PAX06646.1"/>
    <property type="molecule type" value="Genomic_DNA"/>
</dbReference>
<feature type="region of interest" description="Disordered" evidence="1">
    <location>
        <begin position="197"/>
        <end position="217"/>
    </location>
</feature>
<name>A0A2A2SBL7_9SPHN</name>
<proteinExistence type="predicted"/>
<gene>
    <name evidence="2" type="ORF">CKY28_16030</name>
</gene>
<organism evidence="2 3">
    <name type="scientific">Sphingomonas lenta</name>
    <dbReference type="NCBI Taxonomy" id="1141887"/>
    <lineage>
        <taxon>Bacteria</taxon>
        <taxon>Pseudomonadati</taxon>
        <taxon>Pseudomonadota</taxon>
        <taxon>Alphaproteobacteria</taxon>
        <taxon>Sphingomonadales</taxon>
        <taxon>Sphingomonadaceae</taxon>
        <taxon>Sphingomonas</taxon>
    </lineage>
</organism>
<sequence>MSKQRRRRQHRQPARSPVTTGSATPFTPVTLRPRHDGWTPARQEAFIRTLAECANVEEAGAAVGMSPRSAYTLRARADAGSFRQAWDAALDYGVGRLEDAMLGRALHGVAVPVFYQGEQIGERRRYDEQLAMFILRARAPERYGKWRDGLMAKREHPDGVALMLQRAILNLAEDNLADEAGRPRRERPPLRRVYLAADPAEREAMDEERQRQDAAARQASFEAYLQTLRRHTGLGSSEDDYVDDVARTS</sequence>
<keyword evidence="3" id="KW-1185">Reference proteome</keyword>
<evidence type="ECO:0008006" key="4">
    <source>
        <dbReference type="Google" id="ProtNLM"/>
    </source>
</evidence>